<evidence type="ECO:0000313" key="2">
    <source>
        <dbReference type="Proteomes" id="UP001597073"/>
    </source>
</evidence>
<gene>
    <name evidence="1" type="ORF">ACFQZI_20335</name>
</gene>
<organism evidence="1 2">
    <name type="scientific">Mucilaginibacter lutimaris</name>
    <dbReference type="NCBI Taxonomy" id="931629"/>
    <lineage>
        <taxon>Bacteria</taxon>
        <taxon>Pseudomonadati</taxon>
        <taxon>Bacteroidota</taxon>
        <taxon>Sphingobacteriia</taxon>
        <taxon>Sphingobacteriales</taxon>
        <taxon>Sphingobacteriaceae</taxon>
        <taxon>Mucilaginibacter</taxon>
    </lineage>
</organism>
<keyword evidence="2" id="KW-1185">Reference proteome</keyword>
<proteinExistence type="predicted"/>
<dbReference type="EMBL" id="JBHTIA010000025">
    <property type="protein sequence ID" value="MFD0767215.1"/>
    <property type="molecule type" value="Genomic_DNA"/>
</dbReference>
<sequence length="162" mass="18421">MINIHKYSVIDISLDRNIQIRDWEAWKNTVAKLLTSVASNNLLSLFTLGKVTKQSIMYDLGEVKLSKWQASKYSICFISHLSYESAISLVDEAEFYLGHTILIKQSVTEETISSLIVGLNNDMTLSGIEMFKMSCDGYCLQWYNPYDPAYAESLINSLQIND</sequence>
<evidence type="ECO:0000313" key="1">
    <source>
        <dbReference type="EMBL" id="MFD0767215.1"/>
    </source>
</evidence>
<dbReference type="RefSeq" id="WP_377145791.1">
    <property type="nucleotide sequence ID" value="NZ_JBHTIA010000025.1"/>
</dbReference>
<reference evidence="2" key="1">
    <citation type="journal article" date="2019" name="Int. J. Syst. Evol. Microbiol.">
        <title>The Global Catalogue of Microorganisms (GCM) 10K type strain sequencing project: providing services to taxonomists for standard genome sequencing and annotation.</title>
        <authorList>
            <consortium name="The Broad Institute Genomics Platform"/>
            <consortium name="The Broad Institute Genome Sequencing Center for Infectious Disease"/>
            <person name="Wu L."/>
            <person name="Ma J."/>
        </authorList>
    </citation>
    <scope>NUCLEOTIDE SEQUENCE [LARGE SCALE GENOMIC DNA]</scope>
    <source>
        <strain evidence="2">CCUG 60742</strain>
    </source>
</reference>
<accession>A0ABW2ZLU5</accession>
<comment type="caution">
    <text evidence="1">The sequence shown here is derived from an EMBL/GenBank/DDBJ whole genome shotgun (WGS) entry which is preliminary data.</text>
</comment>
<protein>
    <submittedName>
        <fullName evidence="1">Uncharacterized protein</fullName>
    </submittedName>
</protein>
<dbReference type="Proteomes" id="UP001597073">
    <property type="component" value="Unassembled WGS sequence"/>
</dbReference>
<name>A0ABW2ZLU5_9SPHI</name>